<feature type="domain" description="Methylamine utilisation protein MauE" evidence="6">
    <location>
        <begin position="5"/>
        <end position="133"/>
    </location>
</feature>
<feature type="transmembrane region" description="Helical" evidence="5">
    <location>
        <begin position="153"/>
        <end position="171"/>
    </location>
</feature>
<evidence type="ECO:0000256" key="3">
    <source>
        <dbReference type="ARBA" id="ARBA00022989"/>
    </source>
</evidence>
<keyword evidence="4 5" id="KW-0472">Membrane</keyword>
<evidence type="ECO:0000256" key="4">
    <source>
        <dbReference type="ARBA" id="ARBA00023136"/>
    </source>
</evidence>
<dbReference type="STRING" id="1385520.N802_00935"/>
<dbReference type="UniPathway" id="UPA00895"/>
<sequence length="366" mass="38118">MHHVAWVVAPVALAAVLAFSGATKVGKGGSLRSIIANLNLPAWLLPAPLARSIPYIEFALALGLLTPWQPVFGAAAVGTLVLVIAYWLLIARGLTISPRPECGCFGEVGDQRITGRTLARNTLLVAAAAAAVALAASGGSVWSLLREAGRSDWLWLALAVAASALTALVVGRGRSPETVAVAGHAPVATPAAAGAAHEDDVDEDDYIRTSTPDLLLTRPGVEPDSGPITLHELSAKRAQLLVFVNCYCASTTTAVENVREWQRAMPMIDVHLVFSVPIVGTFVDTVPPGTLLDHAGVTWRGMGLTSLSPSAVLLGADGYLAGGPVEGADDVAAFVEEIAEALREDPATEVLPEEVRVSEDQLTGDR</sequence>
<gene>
    <name evidence="7" type="ORF">N802_00935</name>
</gene>
<comment type="caution">
    <text evidence="7">The sequence shown here is derived from an EMBL/GenBank/DDBJ whole genome shotgun (WGS) entry which is preliminary data.</text>
</comment>
<comment type="subcellular location">
    <subcellularLocation>
        <location evidence="1">Membrane</location>
        <topology evidence="1">Multi-pass membrane protein</topology>
    </subcellularLocation>
</comment>
<dbReference type="AlphaFoldDB" id="A0A0A0JGE8"/>
<keyword evidence="2 5" id="KW-0812">Transmembrane</keyword>
<feature type="transmembrane region" description="Helical" evidence="5">
    <location>
        <begin position="71"/>
        <end position="89"/>
    </location>
</feature>
<dbReference type="GO" id="GO:0030416">
    <property type="term" value="P:methylamine metabolic process"/>
    <property type="evidence" value="ECO:0007669"/>
    <property type="project" value="InterPro"/>
</dbReference>
<dbReference type="EMBL" id="AVPJ01000001">
    <property type="protein sequence ID" value="KGN34686.1"/>
    <property type="molecule type" value="Genomic_DNA"/>
</dbReference>
<organism evidence="7 8">
    <name type="scientific">Knoellia sinensis KCTC 19936</name>
    <dbReference type="NCBI Taxonomy" id="1385520"/>
    <lineage>
        <taxon>Bacteria</taxon>
        <taxon>Bacillati</taxon>
        <taxon>Actinomycetota</taxon>
        <taxon>Actinomycetes</taxon>
        <taxon>Micrococcales</taxon>
        <taxon>Intrasporangiaceae</taxon>
        <taxon>Knoellia</taxon>
    </lineage>
</organism>
<feature type="transmembrane region" description="Helical" evidence="5">
    <location>
        <begin position="122"/>
        <end position="141"/>
    </location>
</feature>
<dbReference type="GO" id="GO:0016020">
    <property type="term" value="C:membrane"/>
    <property type="evidence" value="ECO:0007669"/>
    <property type="project" value="UniProtKB-SubCell"/>
</dbReference>
<evidence type="ECO:0000256" key="1">
    <source>
        <dbReference type="ARBA" id="ARBA00004141"/>
    </source>
</evidence>
<evidence type="ECO:0000313" key="7">
    <source>
        <dbReference type="EMBL" id="KGN34686.1"/>
    </source>
</evidence>
<keyword evidence="8" id="KW-1185">Reference proteome</keyword>
<keyword evidence="3 5" id="KW-1133">Transmembrane helix</keyword>
<dbReference type="Pfam" id="PF07291">
    <property type="entry name" value="MauE"/>
    <property type="match status" value="1"/>
</dbReference>
<proteinExistence type="predicted"/>
<reference evidence="7 8" key="1">
    <citation type="submission" date="2013-08" db="EMBL/GenBank/DDBJ databases">
        <title>The genome sequence of Knoellia sinensis.</title>
        <authorList>
            <person name="Zhu W."/>
            <person name="Wang G."/>
        </authorList>
    </citation>
    <scope>NUCLEOTIDE SEQUENCE [LARGE SCALE GENOMIC DNA]</scope>
    <source>
        <strain evidence="7 8">KCTC 19936</strain>
    </source>
</reference>
<dbReference type="Proteomes" id="UP000030002">
    <property type="component" value="Unassembled WGS sequence"/>
</dbReference>
<dbReference type="RefSeq" id="WP_035910904.1">
    <property type="nucleotide sequence ID" value="NZ_AVPJ01000001.1"/>
</dbReference>
<evidence type="ECO:0000256" key="2">
    <source>
        <dbReference type="ARBA" id="ARBA00022692"/>
    </source>
</evidence>
<evidence type="ECO:0000256" key="5">
    <source>
        <dbReference type="SAM" id="Phobius"/>
    </source>
</evidence>
<dbReference type="InterPro" id="IPR009908">
    <property type="entry name" value="Methylamine_util_MauE"/>
</dbReference>
<name>A0A0A0JGE8_9MICO</name>
<evidence type="ECO:0000313" key="8">
    <source>
        <dbReference type="Proteomes" id="UP000030002"/>
    </source>
</evidence>
<protein>
    <submittedName>
        <fullName evidence="7">Methylamine utilization protein MauE</fullName>
    </submittedName>
</protein>
<evidence type="ECO:0000259" key="6">
    <source>
        <dbReference type="Pfam" id="PF07291"/>
    </source>
</evidence>
<dbReference type="OrthoDB" id="5006039at2"/>
<accession>A0A0A0JGE8</accession>
<dbReference type="eggNOG" id="COG0526">
    <property type="taxonomic scope" value="Bacteria"/>
</dbReference>